<name>A0A699ZY09_HAELA</name>
<keyword evidence="1" id="KW-0472">Membrane</keyword>
<feature type="transmembrane region" description="Helical" evidence="1">
    <location>
        <begin position="20"/>
        <end position="41"/>
    </location>
</feature>
<feature type="non-terminal residue" evidence="2">
    <location>
        <position position="1"/>
    </location>
</feature>
<reference evidence="2 3" key="1">
    <citation type="submission" date="2020-02" db="EMBL/GenBank/DDBJ databases">
        <title>Draft genome sequence of Haematococcus lacustris strain NIES-144.</title>
        <authorList>
            <person name="Morimoto D."/>
            <person name="Nakagawa S."/>
            <person name="Yoshida T."/>
            <person name="Sawayama S."/>
        </authorList>
    </citation>
    <scope>NUCLEOTIDE SEQUENCE [LARGE SCALE GENOMIC DNA]</scope>
    <source>
        <strain evidence="2 3">NIES-144</strain>
    </source>
</reference>
<feature type="non-terminal residue" evidence="2">
    <location>
        <position position="45"/>
    </location>
</feature>
<keyword evidence="3" id="KW-1185">Reference proteome</keyword>
<comment type="caution">
    <text evidence="2">The sequence shown here is derived from an EMBL/GenBank/DDBJ whole genome shotgun (WGS) entry which is preliminary data.</text>
</comment>
<evidence type="ECO:0000313" key="3">
    <source>
        <dbReference type="Proteomes" id="UP000485058"/>
    </source>
</evidence>
<dbReference type="EMBL" id="BLLF01001716">
    <property type="protein sequence ID" value="GFH20882.1"/>
    <property type="molecule type" value="Genomic_DNA"/>
</dbReference>
<proteinExistence type="predicted"/>
<dbReference type="Proteomes" id="UP000485058">
    <property type="component" value="Unassembled WGS sequence"/>
</dbReference>
<keyword evidence="1" id="KW-0812">Transmembrane</keyword>
<organism evidence="2 3">
    <name type="scientific">Haematococcus lacustris</name>
    <name type="common">Green alga</name>
    <name type="synonym">Haematococcus pluvialis</name>
    <dbReference type="NCBI Taxonomy" id="44745"/>
    <lineage>
        <taxon>Eukaryota</taxon>
        <taxon>Viridiplantae</taxon>
        <taxon>Chlorophyta</taxon>
        <taxon>core chlorophytes</taxon>
        <taxon>Chlorophyceae</taxon>
        <taxon>CS clade</taxon>
        <taxon>Chlamydomonadales</taxon>
        <taxon>Haematococcaceae</taxon>
        <taxon>Haematococcus</taxon>
    </lineage>
</organism>
<sequence>MGLWWLPGSSRAVRLMRNMVLVLSLAGCLVGFEGRVLFYAFSQFI</sequence>
<gene>
    <name evidence="2" type="ORF">HaLaN_18084</name>
</gene>
<keyword evidence="1" id="KW-1133">Transmembrane helix</keyword>
<evidence type="ECO:0000256" key="1">
    <source>
        <dbReference type="SAM" id="Phobius"/>
    </source>
</evidence>
<protein>
    <submittedName>
        <fullName evidence="2">NEF1-like protein</fullName>
    </submittedName>
</protein>
<dbReference type="AlphaFoldDB" id="A0A699ZY09"/>
<evidence type="ECO:0000313" key="2">
    <source>
        <dbReference type="EMBL" id="GFH20882.1"/>
    </source>
</evidence>
<accession>A0A699ZY09</accession>